<evidence type="ECO:0000256" key="1">
    <source>
        <dbReference type="ARBA" id="ARBA00004167"/>
    </source>
</evidence>
<dbReference type="GO" id="GO:0005886">
    <property type="term" value="C:plasma membrane"/>
    <property type="evidence" value="ECO:0007669"/>
    <property type="project" value="TreeGrafter"/>
</dbReference>
<dbReference type="GO" id="GO:0007156">
    <property type="term" value="P:homophilic cell adhesion via plasma membrane adhesion molecules"/>
    <property type="evidence" value="ECO:0007669"/>
    <property type="project" value="TreeGrafter"/>
</dbReference>
<evidence type="ECO:0000256" key="9">
    <source>
        <dbReference type="ARBA" id="ARBA00023180"/>
    </source>
</evidence>
<sequence length="867" mass="95625">MDTRIDGYQSVSSLMSLEDPAWHGYDCPLQEIYIAGVRLVSALLFLKHLFTPSTAVSDNNLSACVRVYVPREGQRREQLLVYTFGSWRRVASPNCAYTSEQFKNYKSLEAHGHFTNGWVQDLFTFRPKDCDNTVVTAKHIKSWGTRWLLDSKRGALEEMTASMMMLRLCGLLLLCSTLIDAKLDIINSDPDVKVGGDILLLCKADSEGEFSWLKDDEDVDENRHVVEKIDESSNKLILKNVELDDAGIYYCMFENDHGTKKMSFQIYVYQTPDFGNTRTYHEFLLNQTVTIPCVVSGKPAVEISWFRNGRIVNDDGRGDGHAAGSSALLCGRSHLRILPDKSLQIRGIQQEDSGSYTCEGKIKGRPIKRELQISVVVNEPPTVLIRQDRQSVSAGPNTTVSITCLVKGVPHPNISWIVPSTSDESRHKYNSDKSQLTISAVTRSDFGEYVCTAANKIGENTATFILDVSERPTVVLVQPKLAVIPGETGSVICNATGHPAPTIQWVRKTTKEKMTNAEGSELILENVMPSDGGLYSCIASNAAGTTTEDFQLITWPGTPAKFSVAPGPSSSVLIQSASVQDGGSSITQYILQWKKLSEDTWSQSIVKPTNPLVITGLEPYTEYFIRFAAKNSYFRGNFSTGHKFFTQSQREPDSPILSLSEKKLDKNSISIPVKQLKDGGSPVLHYVVRYKGNKENEEWTEKEIPGNSSKIQLNNLQYDANYLLEVYAVNHNGSSDIAKINFTVPQPVSQPAIGKGGVVGIVMFIFLVLMVSVDAFCCYTNHCGLLNFLARKLFGHKVSESKGMDEEANNSTGDVKLSGLTLPRGSIPKLQSANGAVNGAHSEVTCDKAPLTKFEKKPESDDPAAEA</sequence>
<evidence type="ECO:0000256" key="6">
    <source>
        <dbReference type="ARBA" id="ARBA00022989"/>
    </source>
</evidence>
<evidence type="ECO:0000256" key="10">
    <source>
        <dbReference type="ARBA" id="ARBA00023319"/>
    </source>
</evidence>
<feature type="domain" description="Fibronectin type-III" evidence="13">
    <location>
        <begin position="558"/>
        <end position="651"/>
    </location>
</feature>
<dbReference type="InterPro" id="IPR050958">
    <property type="entry name" value="Cell_Adh-Cytoskel_Orgn"/>
</dbReference>
<dbReference type="CDD" id="cd00063">
    <property type="entry name" value="FN3"/>
    <property type="match status" value="2"/>
</dbReference>
<dbReference type="Pfam" id="PF07679">
    <property type="entry name" value="I-set"/>
    <property type="match status" value="2"/>
</dbReference>
<evidence type="ECO:0000256" key="11">
    <source>
        <dbReference type="SAM" id="Phobius"/>
    </source>
</evidence>
<keyword evidence="15" id="KW-1185">Reference proteome</keyword>
<evidence type="ECO:0008006" key="16">
    <source>
        <dbReference type="Google" id="ProtNLM"/>
    </source>
</evidence>
<dbReference type="SUPFAM" id="SSF48726">
    <property type="entry name" value="Immunoglobulin"/>
    <property type="match status" value="4"/>
</dbReference>
<dbReference type="InterPro" id="IPR007110">
    <property type="entry name" value="Ig-like_dom"/>
</dbReference>
<dbReference type="InterPro" id="IPR003598">
    <property type="entry name" value="Ig_sub2"/>
</dbReference>
<feature type="domain" description="Ig-like" evidence="12">
    <location>
        <begin position="181"/>
        <end position="263"/>
    </location>
</feature>
<dbReference type="InterPro" id="IPR013098">
    <property type="entry name" value="Ig_I-set"/>
</dbReference>
<evidence type="ECO:0000313" key="15">
    <source>
        <dbReference type="Proteomes" id="UP000579812"/>
    </source>
</evidence>
<feature type="domain" description="Ig-like" evidence="12">
    <location>
        <begin position="272"/>
        <end position="374"/>
    </location>
</feature>
<dbReference type="InterPro" id="IPR013783">
    <property type="entry name" value="Ig-like_fold"/>
</dbReference>
<organism evidence="14 15">
    <name type="scientific">Onychostoma macrolepis</name>
    <dbReference type="NCBI Taxonomy" id="369639"/>
    <lineage>
        <taxon>Eukaryota</taxon>
        <taxon>Metazoa</taxon>
        <taxon>Chordata</taxon>
        <taxon>Craniata</taxon>
        <taxon>Vertebrata</taxon>
        <taxon>Euteleostomi</taxon>
        <taxon>Actinopterygii</taxon>
        <taxon>Neopterygii</taxon>
        <taxon>Teleostei</taxon>
        <taxon>Ostariophysi</taxon>
        <taxon>Cypriniformes</taxon>
        <taxon>Cyprinidae</taxon>
        <taxon>Acrossocheilinae</taxon>
        <taxon>Onychostoma</taxon>
    </lineage>
</organism>
<evidence type="ECO:0000259" key="12">
    <source>
        <dbReference type="PROSITE" id="PS50835"/>
    </source>
</evidence>
<comment type="subcellular location">
    <subcellularLocation>
        <location evidence="1">Membrane</location>
        <topology evidence="1">Single-pass membrane protein</topology>
    </subcellularLocation>
</comment>
<keyword evidence="10" id="KW-0393">Immunoglobulin domain</keyword>
<keyword evidence="9" id="KW-0325">Glycoprotein</keyword>
<name>A0A7J6C6C0_9TELE</name>
<dbReference type="EMBL" id="JAAMOB010000016">
    <property type="protein sequence ID" value="KAF4102829.1"/>
    <property type="molecule type" value="Genomic_DNA"/>
</dbReference>
<evidence type="ECO:0000256" key="8">
    <source>
        <dbReference type="ARBA" id="ARBA00023157"/>
    </source>
</evidence>
<keyword evidence="2 11" id="KW-0812">Transmembrane</keyword>
<proteinExistence type="predicted"/>
<dbReference type="PRINTS" id="PR01838">
    <property type="entry name" value="NCAMFAMILY"/>
</dbReference>
<dbReference type="SUPFAM" id="SSF49265">
    <property type="entry name" value="Fibronectin type III"/>
    <property type="match status" value="1"/>
</dbReference>
<dbReference type="SMART" id="SM00409">
    <property type="entry name" value="IG"/>
    <property type="match status" value="4"/>
</dbReference>
<reference evidence="14 15" key="1">
    <citation type="submission" date="2020-04" db="EMBL/GenBank/DDBJ databases">
        <title>Chromosome-level genome assembly of a cyprinid fish Onychostoma macrolepis by integration of Nanopore Sequencing, Bionano and Hi-C technology.</title>
        <authorList>
            <person name="Wang D."/>
        </authorList>
    </citation>
    <scope>NUCLEOTIDE SEQUENCE [LARGE SCALE GENOMIC DNA]</scope>
    <source>
        <strain evidence="14">SWU-2019</strain>
        <tissue evidence="14">Muscle</tissue>
    </source>
</reference>
<evidence type="ECO:0000256" key="2">
    <source>
        <dbReference type="ARBA" id="ARBA00022692"/>
    </source>
</evidence>
<dbReference type="InterPro" id="IPR009138">
    <property type="entry name" value="Neural_cell_adh"/>
</dbReference>
<keyword evidence="7 11" id="KW-0472">Membrane</keyword>
<dbReference type="FunFam" id="2.60.40.10:FF:000032">
    <property type="entry name" value="palladin isoform X1"/>
    <property type="match status" value="1"/>
</dbReference>
<dbReference type="Proteomes" id="UP000579812">
    <property type="component" value="Unassembled WGS sequence"/>
</dbReference>
<evidence type="ECO:0000259" key="13">
    <source>
        <dbReference type="PROSITE" id="PS50853"/>
    </source>
</evidence>
<evidence type="ECO:0000256" key="4">
    <source>
        <dbReference type="ARBA" id="ARBA00022737"/>
    </source>
</evidence>
<dbReference type="InterPro" id="IPR003599">
    <property type="entry name" value="Ig_sub"/>
</dbReference>
<keyword evidence="3" id="KW-0732">Signal</keyword>
<dbReference type="Pfam" id="PF00041">
    <property type="entry name" value="fn3"/>
    <property type="match status" value="2"/>
</dbReference>
<dbReference type="InterPro" id="IPR036179">
    <property type="entry name" value="Ig-like_dom_sf"/>
</dbReference>
<keyword evidence="5" id="KW-0130">Cell adhesion</keyword>
<dbReference type="Gene3D" id="2.60.40.10">
    <property type="entry name" value="Immunoglobulins"/>
    <property type="match status" value="6"/>
</dbReference>
<dbReference type="InterPro" id="IPR036116">
    <property type="entry name" value="FN3_sf"/>
</dbReference>
<dbReference type="PROSITE" id="PS50835">
    <property type="entry name" value="IG_LIKE"/>
    <property type="match status" value="4"/>
</dbReference>
<dbReference type="PANTHER" id="PTHR45080:SF29">
    <property type="entry name" value="NEURAL CELL ADHESION MOLECULE 1-LIKE ISOFORM X1"/>
    <property type="match status" value="1"/>
</dbReference>
<evidence type="ECO:0000256" key="7">
    <source>
        <dbReference type="ARBA" id="ARBA00023136"/>
    </source>
</evidence>
<accession>A0A7J6C6C0</accession>
<dbReference type="SMART" id="SM00060">
    <property type="entry name" value="FN3"/>
    <property type="match status" value="2"/>
</dbReference>
<dbReference type="PANTHER" id="PTHR45080">
    <property type="entry name" value="CONTACTIN 5"/>
    <property type="match status" value="1"/>
</dbReference>
<feature type="domain" description="Fibronectin type-III" evidence="13">
    <location>
        <begin position="655"/>
        <end position="747"/>
    </location>
</feature>
<dbReference type="SMART" id="SM00406">
    <property type="entry name" value="IGv"/>
    <property type="match status" value="1"/>
</dbReference>
<dbReference type="SMART" id="SM00408">
    <property type="entry name" value="IGc2"/>
    <property type="match status" value="4"/>
</dbReference>
<gene>
    <name evidence="14" type="ORF">G5714_015712</name>
</gene>
<keyword evidence="6 11" id="KW-1133">Transmembrane helix</keyword>
<feature type="transmembrane region" description="Helical" evidence="11">
    <location>
        <begin position="757"/>
        <end position="779"/>
    </location>
</feature>
<comment type="caution">
    <text evidence="14">The sequence shown here is derived from an EMBL/GenBank/DDBJ whole genome shotgun (WGS) entry which is preliminary data.</text>
</comment>
<evidence type="ECO:0000313" key="14">
    <source>
        <dbReference type="EMBL" id="KAF4102829.1"/>
    </source>
</evidence>
<keyword evidence="4" id="KW-0677">Repeat</keyword>
<feature type="domain" description="Ig-like" evidence="12">
    <location>
        <begin position="381"/>
        <end position="469"/>
    </location>
</feature>
<evidence type="ECO:0000256" key="5">
    <source>
        <dbReference type="ARBA" id="ARBA00022889"/>
    </source>
</evidence>
<dbReference type="AlphaFoldDB" id="A0A7J6C6C0"/>
<feature type="domain" description="Ig-like" evidence="12">
    <location>
        <begin position="472"/>
        <end position="554"/>
    </location>
</feature>
<protein>
    <recommendedName>
        <fullName evidence="16">Neural cell adhesion molecule 1</fullName>
    </recommendedName>
</protein>
<dbReference type="PROSITE" id="PS50853">
    <property type="entry name" value="FN3"/>
    <property type="match status" value="2"/>
</dbReference>
<dbReference type="InterPro" id="IPR003961">
    <property type="entry name" value="FN3_dom"/>
</dbReference>
<dbReference type="CDD" id="cd00096">
    <property type="entry name" value="Ig"/>
    <property type="match status" value="2"/>
</dbReference>
<dbReference type="Pfam" id="PF13927">
    <property type="entry name" value="Ig_3"/>
    <property type="match status" value="2"/>
</dbReference>
<dbReference type="InterPro" id="IPR013106">
    <property type="entry name" value="Ig_V-set"/>
</dbReference>
<keyword evidence="8" id="KW-1015">Disulfide bond</keyword>
<evidence type="ECO:0000256" key="3">
    <source>
        <dbReference type="ARBA" id="ARBA00022729"/>
    </source>
</evidence>